<dbReference type="Pfam" id="PF00551">
    <property type="entry name" value="Formyl_trans_N"/>
    <property type="match status" value="1"/>
</dbReference>
<evidence type="ECO:0000256" key="1">
    <source>
        <dbReference type="ARBA" id="ARBA00012261"/>
    </source>
</evidence>
<dbReference type="EMBL" id="MFAZ01000019">
    <property type="protein sequence ID" value="OGD87115.1"/>
    <property type="molecule type" value="Genomic_DNA"/>
</dbReference>
<dbReference type="SUPFAM" id="SSF50486">
    <property type="entry name" value="FMT C-terminal domain-like"/>
    <property type="match status" value="1"/>
</dbReference>
<proteinExistence type="predicted"/>
<accession>A0A1F5G5M2</accession>
<dbReference type="SUPFAM" id="SSF53328">
    <property type="entry name" value="Formyltransferase"/>
    <property type="match status" value="1"/>
</dbReference>
<dbReference type="GO" id="GO:0005829">
    <property type="term" value="C:cytosol"/>
    <property type="evidence" value="ECO:0007669"/>
    <property type="project" value="TreeGrafter"/>
</dbReference>
<dbReference type="InterPro" id="IPR036477">
    <property type="entry name" value="Formyl_transf_N_sf"/>
</dbReference>
<feature type="domain" description="Formyl transferase N-terminal" evidence="2">
    <location>
        <begin position="5"/>
        <end position="182"/>
    </location>
</feature>
<dbReference type="Gene3D" id="3.40.50.12230">
    <property type="match status" value="1"/>
</dbReference>
<dbReference type="InterPro" id="IPR002376">
    <property type="entry name" value="Formyl_transf_N"/>
</dbReference>
<dbReference type="GO" id="GO:0004479">
    <property type="term" value="F:methionyl-tRNA formyltransferase activity"/>
    <property type="evidence" value="ECO:0007669"/>
    <property type="project" value="UniProtKB-EC"/>
</dbReference>
<evidence type="ECO:0000313" key="4">
    <source>
        <dbReference type="Proteomes" id="UP000179102"/>
    </source>
</evidence>
<evidence type="ECO:0000259" key="2">
    <source>
        <dbReference type="Pfam" id="PF00551"/>
    </source>
</evidence>
<name>A0A1F5G5M2_9BACT</name>
<comment type="caution">
    <text evidence="3">The sequence shown here is derived from an EMBL/GenBank/DDBJ whole genome shotgun (WGS) entry which is preliminary data.</text>
</comment>
<protein>
    <recommendedName>
        <fullName evidence="1">methionyl-tRNA formyltransferase</fullName>
        <ecNumber evidence="1">2.1.2.9</ecNumber>
    </recommendedName>
</protein>
<dbReference type="InterPro" id="IPR011034">
    <property type="entry name" value="Formyl_transferase-like_C_sf"/>
</dbReference>
<dbReference type="STRING" id="1797711.A2870_02290"/>
<dbReference type="PANTHER" id="PTHR11138">
    <property type="entry name" value="METHIONYL-TRNA FORMYLTRANSFERASE"/>
    <property type="match status" value="1"/>
</dbReference>
<dbReference type="PANTHER" id="PTHR11138:SF5">
    <property type="entry name" value="METHIONYL-TRNA FORMYLTRANSFERASE, MITOCHONDRIAL"/>
    <property type="match status" value="1"/>
</dbReference>
<dbReference type="AlphaFoldDB" id="A0A1F5G5M2"/>
<organism evidence="3 4">
    <name type="scientific">Candidatus Curtissbacteria bacterium RIFCSPHIGHO2_01_FULL_41_11</name>
    <dbReference type="NCBI Taxonomy" id="1797711"/>
    <lineage>
        <taxon>Bacteria</taxon>
        <taxon>Candidatus Curtissiibacteriota</taxon>
    </lineage>
</organism>
<gene>
    <name evidence="3" type="ORF">A2870_02290</name>
</gene>
<sequence>MTNIMKIVFLGNTKYSAIGEEIIHKKFPLSLVVTTTDRPSGRKRELKPTATKQFANSKNIPVLETDNLDKKAVSQIAKIKPDFIIVEDYGLILPESLLEIPRYAPLNIHHSLLPKYRGPSPAPSTILNGEKISGVTIISMTELVDAGDILAQVKYELKAAETTDSLLTALNKLGGELVLKVIEDFINGKENPVEQNHKEATITKRFTKQDGFVDLGNPLDRQTLDRMIRAYYPWPNVWSKVKVKSGKSIIVKFLPEGKIQPEGKKPMTIAQFKNGYPQVYEQISKLFAD</sequence>
<dbReference type="InterPro" id="IPR041711">
    <property type="entry name" value="Met-tRNA-FMT_N"/>
</dbReference>
<evidence type="ECO:0000313" key="3">
    <source>
        <dbReference type="EMBL" id="OGD87115.1"/>
    </source>
</evidence>
<dbReference type="CDD" id="cd08646">
    <property type="entry name" value="FMT_core_Met-tRNA-FMT_N"/>
    <property type="match status" value="1"/>
</dbReference>
<dbReference type="EC" id="2.1.2.9" evidence="1"/>
<reference evidence="3 4" key="1">
    <citation type="journal article" date="2016" name="Nat. Commun.">
        <title>Thousands of microbial genomes shed light on interconnected biogeochemical processes in an aquifer system.</title>
        <authorList>
            <person name="Anantharaman K."/>
            <person name="Brown C.T."/>
            <person name="Hug L.A."/>
            <person name="Sharon I."/>
            <person name="Castelle C.J."/>
            <person name="Probst A.J."/>
            <person name="Thomas B.C."/>
            <person name="Singh A."/>
            <person name="Wilkins M.J."/>
            <person name="Karaoz U."/>
            <person name="Brodie E.L."/>
            <person name="Williams K.H."/>
            <person name="Hubbard S.S."/>
            <person name="Banfield J.F."/>
        </authorList>
    </citation>
    <scope>NUCLEOTIDE SEQUENCE [LARGE SCALE GENOMIC DNA]</scope>
</reference>
<dbReference type="Proteomes" id="UP000179102">
    <property type="component" value="Unassembled WGS sequence"/>
</dbReference>